<name>A0A1I0J1D9_9BACI</name>
<dbReference type="PANTHER" id="PTHR30043:SF8">
    <property type="entry name" value="ABC TRANSPORTER, PERMEASE PROTEIN CC0363, PUTATIVE-RELATED"/>
    <property type="match status" value="1"/>
</dbReference>
<evidence type="ECO:0000256" key="7">
    <source>
        <dbReference type="RuleBase" id="RU363032"/>
    </source>
</evidence>
<sequence length="268" mass="29826">MMNNEFKLPPKPKSNRKRVRNLIIALILVVIYYWAFSGVLSRIDWSFVNKLSDNLTRIVPRLANPDWAEIGKVTELIFETVFIAYAGTLIAAVLAVPFGFWAAGNMVKSPIWNTFGKWFLILDRTFPELILAIFFVISVGPGAFAGVLTIGLTSFGMLGKLYAEVIESIDMDVVEAMEANGANKVQILFYAIFPQVLPEFLSFALYRFEVDIRASTVLGLVGAGGIGTLIVLTAANRDWEQLGLIIISIIVVVMIIDYISTKIRKRLV</sequence>
<comment type="subcellular location">
    <subcellularLocation>
        <location evidence="2">Cell envelope</location>
    </subcellularLocation>
    <subcellularLocation>
        <location evidence="7">Cell membrane</location>
        <topology evidence="7">Multi-pass membrane protein</topology>
    </subcellularLocation>
    <subcellularLocation>
        <location evidence="1">Membrane</location>
        <topology evidence="1">Multi-pass membrane protein</topology>
    </subcellularLocation>
</comment>
<keyword evidence="3 7" id="KW-0813">Transport</keyword>
<dbReference type="AlphaFoldDB" id="A0A1I0J1D9"/>
<reference evidence="10" key="1">
    <citation type="submission" date="2016-10" db="EMBL/GenBank/DDBJ databases">
        <authorList>
            <person name="Varghese N."/>
            <person name="Submissions S."/>
        </authorList>
    </citation>
    <scope>NUCLEOTIDE SEQUENCE [LARGE SCALE GENOMIC DNA]</scope>
    <source>
        <strain evidence="10">CGMCC 1.3566</strain>
    </source>
</reference>
<dbReference type="Pfam" id="PF00528">
    <property type="entry name" value="BPD_transp_1"/>
    <property type="match status" value="1"/>
</dbReference>
<keyword evidence="4 7" id="KW-0812">Transmembrane</keyword>
<proteinExistence type="inferred from homology"/>
<evidence type="ECO:0000256" key="5">
    <source>
        <dbReference type="ARBA" id="ARBA00022989"/>
    </source>
</evidence>
<keyword evidence="5 7" id="KW-1133">Transmembrane helix</keyword>
<feature type="transmembrane region" description="Helical" evidence="7">
    <location>
        <begin position="21"/>
        <end position="43"/>
    </location>
</feature>
<dbReference type="SUPFAM" id="SSF161098">
    <property type="entry name" value="MetI-like"/>
    <property type="match status" value="1"/>
</dbReference>
<feature type="transmembrane region" description="Helical" evidence="7">
    <location>
        <begin position="241"/>
        <end position="259"/>
    </location>
</feature>
<dbReference type="GO" id="GO:0005886">
    <property type="term" value="C:plasma membrane"/>
    <property type="evidence" value="ECO:0007669"/>
    <property type="project" value="UniProtKB-SubCell"/>
</dbReference>
<keyword evidence="10" id="KW-1185">Reference proteome</keyword>
<comment type="similarity">
    <text evidence="7">Belongs to the binding-protein-dependent transport system permease family.</text>
</comment>
<evidence type="ECO:0000313" key="10">
    <source>
        <dbReference type="Proteomes" id="UP000199095"/>
    </source>
</evidence>
<gene>
    <name evidence="9" type="ORF">SAMN05421676_11552</name>
</gene>
<dbReference type="GO" id="GO:0030313">
    <property type="term" value="C:cell envelope"/>
    <property type="evidence" value="ECO:0007669"/>
    <property type="project" value="UniProtKB-SubCell"/>
</dbReference>
<evidence type="ECO:0000259" key="8">
    <source>
        <dbReference type="PROSITE" id="PS50928"/>
    </source>
</evidence>
<evidence type="ECO:0000256" key="2">
    <source>
        <dbReference type="ARBA" id="ARBA00004196"/>
    </source>
</evidence>
<evidence type="ECO:0000256" key="3">
    <source>
        <dbReference type="ARBA" id="ARBA00022448"/>
    </source>
</evidence>
<evidence type="ECO:0000256" key="1">
    <source>
        <dbReference type="ARBA" id="ARBA00004141"/>
    </source>
</evidence>
<dbReference type="Gene3D" id="1.10.3720.10">
    <property type="entry name" value="MetI-like"/>
    <property type="match status" value="1"/>
</dbReference>
<dbReference type="EMBL" id="FOHJ01000015">
    <property type="protein sequence ID" value="SEU03567.1"/>
    <property type="molecule type" value="Genomic_DNA"/>
</dbReference>
<feature type="transmembrane region" description="Helical" evidence="7">
    <location>
        <begin position="187"/>
        <end position="205"/>
    </location>
</feature>
<accession>A0A1I0J1D9</accession>
<organism evidence="9 10">
    <name type="scientific">Salinibacillus kushneri</name>
    <dbReference type="NCBI Taxonomy" id="237682"/>
    <lineage>
        <taxon>Bacteria</taxon>
        <taxon>Bacillati</taxon>
        <taxon>Bacillota</taxon>
        <taxon>Bacilli</taxon>
        <taxon>Bacillales</taxon>
        <taxon>Bacillaceae</taxon>
        <taxon>Salinibacillus</taxon>
    </lineage>
</organism>
<dbReference type="STRING" id="237682.SAMN05421676_11552"/>
<feature type="domain" description="ABC transmembrane type-1" evidence="8">
    <location>
        <begin position="77"/>
        <end position="260"/>
    </location>
</feature>
<dbReference type="InterPro" id="IPR005769">
    <property type="entry name" value="PhnE/PtxC"/>
</dbReference>
<dbReference type="InterPro" id="IPR000515">
    <property type="entry name" value="MetI-like"/>
</dbReference>
<dbReference type="NCBIfam" id="TIGR01097">
    <property type="entry name" value="PhnE"/>
    <property type="match status" value="1"/>
</dbReference>
<feature type="transmembrane region" description="Helical" evidence="7">
    <location>
        <begin position="129"/>
        <end position="152"/>
    </location>
</feature>
<dbReference type="GO" id="GO:0015416">
    <property type="term" value="F:ABC-type phosphonate transporter activity"/>
    <property type="evidence" value="ECO:0007669"/>
    <property type="project" value="InterPro"/>
</dbReference>
<feature type="transmembrane region" description="Helical" evidence="7">
    <location>
        <begin position="217"/>
        <end position="235"/>
    </location>
</feature>
<dbReference type="PROSITE" id="PS50928">
    <property type="entry name" value="ABC_TM1"/>
    <property type="match status" value="1"/>
</dbReference>
<evidence type="ECO:0000256" key="4">
    <source>
        <dbReference type="ARBA" id="ARBA00022692"/>
    </source>
</evidence>
<evidence type="ECO:0000256" key="6">
    <source>
        <dbReference type="ARBA" id="ARBA00023136"/>
    </source>
</evidence>
<dbReference type="PANTHER" id="PTHR30043">
    <property type="entry name" value="PHOSPHONATES TRANSPORT SYSTEM PERMEASE PROTEIN"/>
    <property type="match status" value="1"/>
</dbReference>
<protein>
    <submittedName>
        <fullName evidence="9">Phosphonate transport system permease protein</fullName>
    </submittedName>
</protein>
<dbReference type="InterPro" id="IPR035906">
    <property type="entry name" value="MetI-like_sf"/>
</dbReference>
<feature type="transmembrane region" description="Helical" evidence="7">
    <location>
        <begin position="82"/>
        <end position="103"/>
    </location>
</feature>
<evidence type="ECO:0000313" key="9">
    <source>
        <dbReference type="EMBL" id="SEU03567.1"/>
    </source>
</evidence>
<dbReference type="Proteomes" id="UP000199095">
    <property type="component" value="Unassembled WGS sequence"/>
</dbReference>
<dbReference type="CDD" id="cd06261">
    <property type="entry name" value="TM_PBP2"/>
    <property type="match status" value="1"/>
</dbReference>
<keyword evidence="6 7" id="KW-0472">Membrane</keyword>